<comment type="similarity">
    <text evidence="1">Belongs to the esterase D family.</text>
</comment>
<dbReference type="Pfam" id="PF00756">
    <property type="entry name" value="Esterase"/>
    <property type="match status" value="1"/>
</dbReference>
<evidence type="ECO:0000313" key="3">
    <source>
        <dbReference type="EMBL" id="XBG62120.1"/>
    </source>
</evidence>
<dbReference type="EMBL" id="CP157199">
    <property type="protein sequence ID" value="XBG62120.1"/>
    <property type="molecule type" value="Genomic_DNA"/>
</dbReference>
<keyword evidence="2 3" id="KW-0378">Hydrolase</keyword>
<dbReference type="InterPro" id="IPR000801">
    <property type="entry name" value="Esterase-like"/>
</dbReference>
<dbReference type="PANTHER" id="PTHR40841">
    <property type="entry name" value="SIDEROPHORE TRIACETYLFUSARININE C ESTERASE"/>
    <property type="match status" value="1"/>
</dbReference>
<dbReference type="Gene3D" id="3.40.50.1820">
    <property type="entry name" value="alpha/beta hydrolase"/>
    <property type="match status" value="1"/>
</dbReference>
<dbReference type="SUPFAM" id="SSF53474">
    <property type="entry name" value="alpha/beta-Hydrolases"/>
    <property type="match status" value="1"/>
</dbReference>
<accession>A0AAU7BUQ4</accession>
<gene>
    <name evidence="3" type="ORF">ABGB03_04285</name>
</gene>
<dbReference type="GO" id="GO:0016788">
    <property type="term" value="F:hydrolase activity, acting on ester bonds"/>
    <property type="evidence" value="ECO:0007669"/>
    <property type="project" value="TreeGrafter"/>
</dbReference>
<dbReference type="PANTHER" id="PTHR40841:SF2">
    <property type="entry name" value="SIDEROPHORE-DEGRADING ESTERASE (EUROFUNG)"/>
    <property type="match status" value="1"/>
</dbReference>
<protein>
    <submittedName>
        <fullName evidence="3">Alpha/beta hydrolase-fold protein</fullName>
    </submittedName>
</protein>
<sequence>MSKFHIITIYRLAIFYFLTINNYTFGQSLVTIPSTNELTLTSSINKIEYNLLIALPFDYENSTKEYPVIYLLDANDDFSLLTSIYRRLQSPNEFKEYVIVGISYKHYPKYHRRVDYTPSKDVKAEKSGGAQKFVNILSDEVFPTIENKYRVKESSRTLFGHSLGGLFCSYLLTNNSSLFDNYVVSSPSVWWDNYFILKNLNSSFSKKAIFLSVGSNETPMMHESYNKLSKFINNNLLTSSKKAITLNGESHASAKIRAYTDGLRWLFKNSL</sequence>
<reference evidence="3" key="1">
    <citation type="submission" date="2024-05" db="EMBL/GenBank/DDBJ databases">
        <title>Pontimicrobium maritimus sp. nov., isolated form sea water.</title>
        <authorList>
            <person name="Muhammad N."/>
            <person name="Vuong T.Q."/>
            <person name="Han H.L."/>
            <person name="Kim S.-G."/>
        </authorList>
    </citation>
    <scope>NUCLEOTIDE SEQUENCE</scope>
    <source>
        <strain evidence="3">SW4</strain>
    </source>
</reference>
<organism evidence="3">
    <name type="scientific">Pontimicrobium sp. SW4</name>
    <dbReference type="NCBI Taxonomy" id="3153519"/>
    <lineage>
        <taxon>Bacteria</taxon>
        <taxon>Pseudomonadati</taxon>
        <taxon>Bacteroidota</taxon>
        <taxon>Flavobacteriia</taxon>
        <taxon>Flavobacteriales</taxon>
        <taxon>Flavobacteriaceae</taxon>
        <taxon>Pontimicrobium</taxon>
    </lineage>
</organism>
<evidence type="ECO:0000256" key="2">
    <source>
        <dbReference type="ARBA" id="ARBA00022801"/>
    </source>
</evidence>
<evidence type="ECO:0000256" key="1">
    <source>
        <dbReference type="ARBA" id="ARBA00005622"/>
    </source>
</evidence>
<name>A0AAU7BUQ4_9FLAO</name>
<dbReference type="InterPro" id="IPR029058">
    <property type="entry name" value="AB_hydrolase_fold"/>
</dbReference>
<proteinExistence type="inferred from homology"/>
<dbReference type="RefSeq" id="WP_347925120.1">
    <property type="nucleotide sequence ID" value="NZ_CP157199.1"/>
</dbReference>
<dbReference type="InterPro" id="IPR052558">
    <property type="entry name" value="Siderophore_Hydrolase_D"/>
</dbReference>
<dbReference type="AlphaFoldDB" id="A0AAU7BUQ4"/>